<evidence type="ECO:0000256" key="1">
    <source>
        <dbReference type="SAM" id="MobiDB-lite"/>
    </source>
</evidence>
<evidence type="ECO:0000313" key="2">
    <source>
        <dbReference type="EnsemblPlants" id="Kaladp0043s0234.1.v1.1"/>
    </source>
</evidence>
<organism evidence="2 3">
    <name type="scientific">Kalanchoe fedtschenkoi</name>
    <name type="common">Lavender scallops</name>
    <name type="synonym">South American air plant</name>
    <dbReference type="NCBI Taxonomy" id="63787"/>
    <lineage>
        <taxon>Eukaryota</taxon>
        <taxon>Viridiplantae</taxon>
        <taxon>Streptophyta</taxon>
        <taxon>Embryophyta</taxon>
        <taxon>Tracheophyta</taxon>
        <taxon>Spermatophyta</taxon>
        <taxon>Magnoliopsida</taxon>
        <taxon>eudicotyledons</taxon>
        <taxon>Gunneridae</taxon>
        <taxon>Pentapetalae</taxon>
        <taxon>Saxifragales</taxon>
        <taxon>Crassulaceae</taxon>
        <taxon>Kalanchoe</taxon>
    </lineage>
</organism>
<keyword evidence="3" id="KW-1185">Reference proteome</keyword>
<dbReference type="EnsemblPlants" id="Kaladp0043s0234.1.v1.1">
    <property type="protein sequence ID" value="Kaladp0043s0234.1.v1.1"/>
    <property type="gene ID" value="Kaladp0043s0234.v1.1"/>
</dbReference>
<feature type="region of interest" description="Disordered" evidence="1">
    <location>
        <begin position="116"/>
        <end position="135"/>
    </location>
</feature>
<evidence type="ECO:0000313" key="3">
    <source>
        <dbReference type="Proteomes" id="UP000594263"/>
    </source>
</evidence>
<feature type="compositionally biased region" description="Low complexity" evidence="1">
    <location>
        <begin position="73"/>
        <end position="85"/>
    </location>
</feature>
<proteinExistence type="predicted"/>
<dbReference type="AlphaFoldDB" id="A0A7N0ZW12"/>
<reference evidence="2" key="1">
    <citation type="submission" date="2021-01" db="UniProtKB">
        <authorList>
            <consortium name="EnsemblPlants"/>
        </authorList>
    </citation>
    <scope>IDENTIFICATION</scope>
</reference>
<accession>A0A7N0ZW12</accession>
<dbReference type="Gramene" id="Kaladp0043s0234.1.v1.1">
    <property type="protein sequence ID" value="Kaladp0043s0234.1.v1.1"/>
    <property type="gene ID" value="Kaladp0043s0234.v1.1"/>
</dbReference>
<feature type="compositionally biased region" description="Pro residues" evidence="1">
    <location>
        <begin position="38"/>
        <end position="48"/>
    </location>
</feature>
<dbReference type="Proteomes" id="UP000594263">
    <property type="component" value="Unplaced"/>
</dbReference>
<name>A0A7N0ZW12_KALFE</name>
<protein>
    <submittedName>
        <fullName evidence="2">Uncharacterized protein</fullName>
    </submittedName>
</protein>
<feature type="region of interest" description="Disordered" evidence="1">
    <location>
        <begin position="73"/>
        <end position="102"/>
    </location>
</feature>
<feature type="compositionally biased region" description="Polar residues" evidence="1">
    <location>
        <begin position="116"/>
        <end position="127"/>
    </location>
</feature>
<feature type="region of interest" description="Disordered" evidence="1">
    <location>
        <begin position="31"/>
        <end position="50"/>
    </location>
</feature>
<sequence>MGPEPEQNWNPQIPDRSVAITIAYFAAKGKPLKRTAPEPLPSPPPPRTYPISLATMASSSFLSVVSRGSVHVSSSLTTTTSTSHLAPPKPYHHHQLQNSNSKYRGRRGFLSLSCSRSGSDNVSSLSDDNGHFRFT</sequence>